<evidence type="ECO:0000259" key="2">
    <source>
        <dbReference type="Pfam" id="PF12680"/>
    </source>
</evidence>
<feature type="chain" id="PRO_5018684700" description="SnoaL-like domain-containing protein" evidence="1">
    <location>
        <begin position="24"/>
        <end position="142"/>
    </location>
</feature>
<evidence type="ECO:0000313" key="3">
    <source>
        <dbReference type="EMBL" id="RUL75418.1"/>
    </source>
</evidence>
<dbReference type="AlphaFoldDB" id="A0A3S0R3T0"/>
<dbReference type="EMBL" id="RYYV01000007">
    <property type="protein sequence ID" value="RUL75418.1"/>
    <property type="molecule type" value="Genomic_DNA"/>
</dbReference>
<organism evidence="3 4">
    <name type="scientific">Dyella choica</name>
    <dbReference type="NCBI Taxonomy" id="1927959"/>
    <lineage>
        <taxon>Bacteria</taxon>
        <taxon>Pseudomonadati</taxon>
        <taxon>Pseudomonadota</taxon>
        <taxon>Gammaproteobacteria</taxon>
        <taxon>Lysobacterales</taxon>
        <taxon>Rhodanobacteraceae</taxon>
        <taxon>Dyella</taxon>
    </lineage>
</organism>
<dbReference type="OrthoDB" id="9799296at2"/>
<dbReference type="RefSeq" id="WP_126684976.1">
    <property type="nucleotide sequence ID" value="NZ_RYYV01000007.1"/>
</dbReference>
<proteinExistence type="predicted"/>
<dbReference type="Pfam" id="PF12680">
    <property type="entry name" value="SnoaL_2"/>
    <property type="match status" value="1"/>
</dbReference>
<feature type="signal peptide" evidence="1">
    <location>
        <begin position="1"/>
        <end position="23"/>
    </location>
</feature>
<keyword evidence="1" id="KW-0732">Signal</keyword>
<dbReference type="InterPro" id="IPR032710">
    <property type="entry name" value="NTF2-like_dom_sf"/>
</dbReference>
<dbReference type="SUPFAM" id="SSF54427">
    <property type="entry name" value="NTF2-like"/>
    <property type="match status" value="1"/>
</dbReference>
<evidence type="ECO:0000313" key="4">
    <source>
        <dbReference type="Proteomes" id="UP000274358"/>
    </source>
</evidence>
<keyword evidence="4" id="KW-1185">Reference proteome</keyword>
<evidence type="ECO:0000256" key="1">
    <source>
        <dbReference type="SAM" id="SignalP"/>
    </source>
</evidence>
<name>A0A3S0R3T0_9GAMM</name>
<dbReference type="PROSITE" id="PS51257">
    <property type="entry name" value="PROKAR_LIPOPROTEIN"/>
    <property type="match status" value="1"/>
</dbReference>
<comment type="caution">
    <text evidence="3">The sequence shown here is derived from an EMBL/GenBank/DDBJ whole genome shotgun (WGS) entry which is preliminary data.</text>
</comment>
<dbReference type="Gene3D" id="3.10.450.50">
    <property type="match status" value="1"/>
</dbReference>
<dbReference type="Proteomes" id="UP000274358">
    <property type="component" value="Unassembled WGS sequence"/>
</dbReference>
<accession>A0A3S0R3T0</accession>
<reference evidence="3 4" key="1">
    <citation type="submission" date="2018-12" db="EMBL/GenBank/DDBJ databases">
        <title>Dyella dinghuensis sp. nov. DHOA06 and Dyella choica sp. nov. 4M-K27, isolated from forest soil.</title>
        <authorList>
            <person name="Qiu L.-H."/>
            <person name="Gao Z.-H."/>
        </authorList>
    </citation>
    <scope>NUCLEOTIDE SEQUENCE [LARGE SCALE GENOMIC DNA]</scope>
    <source>
        <strain evidence="3 4">4M-K27</strain>
    </source>
</reference>
<dbReference type="InterPro" id="IPR037401">
    <property type="entry name" value="SnoaL-like"/>
</dbReference>
<gene>
    <name evidence="3" type="ORF">EKH80_11920</name>
</gene>
<feature type="domain" description="SnoaL-like" evidence="2">
    <location>
        <begin position="35"/>
        <end position="134"/>
    </location>
</feature>
<sequence length="142" mass="15281">MATFAKLVSLSALLMLLPLSAMACGNKAADPVKVVQEQVDAYNAHDIDAFAACYADNATIRDLSGKRPVITGIAALKTTFAFLAKVPKDYHVDIVQRTVTGPTVVDHERVMGLPAGKGQPEAIAVYEVRDGKIQNVWFPPRS</sequence>
<protein>
    <recommendedName>
        <fullName evidence="2">SnoaL-like domain-containing protein</fullName>
    </recommendedName>
</protein>